<gene>
    <name evidence="1" type="ORF">CBR64_20495</name>
</gene>
<proteinExistence type="predicted"/>
<dbReference type="EMBL" id="CP021383">
    <property type="protein sequence ID" value="ARU53456.1"/>
    <property type="molecule type" value="Genomic_DNA"/>
</dbReference>
<dbReference type="RefSeq" id="WP_087472359.1">
    <property type="nucleotide sequence ID" value="NZ_CP021383.1"/>
</dbReference>
<evidence type="ECO:0000313" key="2">
    <source>
        <dbReference type="Proteomes" id="UP000196228"/>
    </source>
</evidence>
<name>A0A1Y0I0X6_CELCE</name>
<dbReference type="Proteomes" id="UP000196228">
    <property type="component" value="Chromosome"/>
</dbReference>
<reference evidence="1 2" key="1">
    <citation type="submission" date="2017-05" db="EMBL/GenBank/DDBJ databases">
        <authorList>
            <person name="Song R."/>
            <person name="Chenine A.L."/>
            <person name="Ruprecht R.M."/>
        </authorList>
    </citation>
    <scope>NUCLEOTIDE SEQUENCE [LARGE SCALE GENOMIC DNA]</scope>
    <source>
        <strain evidence="1 2">PSBB019</strain>
    </source>
</reference>
<sequence length="96" mass="10494">MPSQVDVLVVEAQRLGIVVDMKLTRWRTKYPPASVDGVLARVPAGLKLTLNGRSSHAAQAHALRVAIKAVDVEPAAPDWEYFPELDSWLRPIVAPA</sequence>
<dbReference type="KEGG" id="cceu:CBR64_20495"/>
<accession>A0A1Y0I0X6</accession>
<dbReference type="AlphaFoldDB" id="A0A1Y0I0X6"/>
<dbReference type="OrthoDB" id="9927905at2"/>
<evidence type="ECO:0000313" key="1">
    <source>
        <dbReference type="EMBL" id="ARU53456.1"/>
    </source>
</evidence>
<protein>
    <submittedName>
        <fullName evidence="1">Uncharacterized protein</fullName>
    </submittedName>
</protein>
<organism evidence="1 2">
    <name type="scientific">Cellulosimicrobium cellulans</name>
    <name type="common">Arthrobacter luteus</name>
    <dbReference type="NCBI Taxonomy" id="1710"/>
    <lineage>
        <taxon>Bacteria</taxon>
        <taxon>Bacillati</taxon>
        <taxon>Actinomycetota</taxon>
        <taxon>Actinomycetes</taxon>
        <taxon>Micrococcales</taxon>
        <taxon>Promicromonosporaceae</taxon>
        <taxon>Cellulosimicrobium</taxon>
    </lineage>
</organism>